<proteinExistence type="predicted"/>
<organism evidence="2 3">
    <name type="scientific">Pleuronectes platessa</name>
    <name type="common">European plaice</name>
    <dbReference type="NCBI Taxonomy" id="8262"/>
    <lineage>
        <taxon>Eukaryota</taxon>
        <taxon>Metazoa</taxon>
        <taxon>Chordata</taxon>
        <taxon>Craniata</taxon>
        <taxon>Vertebrata</taxon>
        <taxon>Euteleostomi</taxon>
        <taxon>Actinopterygii</taxon>
        <taxon>Neopterygii</taxon>
        <taxon>Teleostei</taxon>
        <taxon>Neoteleostei</taxon>
        <taxon>Acanthomorphata</taxon>
        <taxon>Carangaria</taxon>
        <taxon>Pleuronectiformes</taxon>
        <taxon>Pleuronectoidei</taxon>
        <taxon>Pleuronectidae</taxon>
        <taxon>Pleuronectes</taxon>
    </lineage>
</organism>
<dbReference type="EMBL" id="CADEAL010003124">
    <property type="protein sequence ID" value="CAB1443561.1"/>
    <property type="molecule type" value="Genomic_DNA"/>
</dbReference>
<sequence>MFLLSSLMRVKAPAVHTTPCWLQQRAGFFCRGFHWSQHSITHLLFLLSFIRSKAQTSGEIMSVYFDKEAKLLCQQPARWRSVGSLSVNADVLLLSSSRETSAAAESSRGGRGSVLPRLSSKGISPGAPE</sequence>
<accession>A0A9N7YT75</accession>
<evidence type="ECO:0000313" key="2">
    <source>
        <dbReference type="EMBL" id="CAB1443561.1"/>
    </source>
</evidence>
<name>A0A9N7YT75_PLEPL</name>
<evidence type="ECO:0000256" key="1">
    <source>
        <dbReference type="SAM" id="MobiDB-lite"/>
    </source>
</evidence>
<keyword evidence="3" id="KW-1185">Reference proteome</keyword>
<reference evidence="2" key="1">
    <citation type="submission" date="2020-03" db="EMBL/GenBank/DDBJ databases">
        <authorList>
            <person name="Weist P."/>
        </authorList>
    </citation>
    <scope>NUCLEOTIDE SEQUENCE</scope>
</reference>
<gene>
    <name evidence="2" type="ORF">PLEPLA_LOCUS31277</name>
</gene>
<dbReference type="AlphaFoldDB" id="A0A9N7YT75"/>
<comment type="caution">
    <text evidence="2">The sequence shown here is derived from an EMBL/GenBank/DDBJ whole genome shotgun (WGS) entry which is preliminary data.</text>
</comment>
<feature type="region of interest" description="Disordered" evidence="1">
    <location>
        <begin position="100"/>
        <end position="129"/>
    </location>
</feature>
<evidence type="ECO:0000313" key="3">
    <source>
        <dbReference type="Proteomes" id="UP001153269"/>
    </source>
</evidence>
<dbReference type="Proteomes" id="UP001153269">
    <property type="component" value="Unassembled WGS sequence"/>
</dbReference>
<protein>
    <submittedName>
        <fullName evidence="2">Uncharacterized protein</fullName>
    </submittedName>
</protein>